<name>A0A8J1UPI2_OWEFU</name>
<accession>A0A8J1UPI2</accession>
<organism evidence="1 2">
    <name type="scientific">Owenia fusiformis</name>
    <name type="common">Polychaete worm</name>
    <dbReference type="NCBI Taxonomy" id="6347"/>
    <lineage>
        <taxon>Eukaryota</taxon>
        <taxon>Metazoa</taxon>
        <taxon>Spiralia</taxon>
        <taxon>Lophotrochozoa</taxon>
        <taxon>Annelida</taxon>
        <taxon>Polychaeta</taxon>
        <taxon>Sedentaria</taxon>
        <taxon>Canalipalpata</taxon>
        <taxon>Sabellida</taxon>
        <taxon>Oweniida</taxon>
        <taxon>Oweniidae</taxon>
        <taxon>Owenia</taxon>
    </lineage>
</organism>
<evidence type="ECO:0000313" key="2">
    <source>
        <dbReference type="Proteomes" id="UP000749559"/>
    </source>
</evidence>
<dbReference type="AlphaFoldDB" id="A0A8J1UPI2"/>
<comment type="caution">
    <text evidence="1">The sequence shown here is derived from an EMBL/GenBank/DDBJ whole genome shotgun (WGS) entry which is preliminary data.</text>
</comment>
<gene>
    <name evidence="1" type="ORF">OFUS_LOCUS18207</name>
</gene>
<evidence type="ECO:0000313" key="1">
    <source>
        <dbReference type="EMBL" id="CAH1793346.1"/>
    </source>
</evidence>
<keyword evidence="2" id="KW-1185">Reference proteome</keyword>
<dbReference type="EMBL" id="CAIIXF020000009">
    <property type="protein sequence ID" value="CAH1793346.1"/>
    <property type="molecule type" value="Genomic_DNA"/>
</dbReference>
<dbReference type="Proteomes" id="UP000749559">
    <property type="component" value="Unassembled WGS sequence"/>
</dbReference>
<sequence length="154" mass="17224">MLKIVFLIALQYLTWTDAQTMLCECALYQADGFLLHIEPQLYFLGQEDVVVGSECNSGDLTVCDQACRKYVIDETSAYTFDTFLPDVNNTAGDHMCSITGPIPSPGVPVHGFSRMKDCVILGIWGSDDWFTFEDAQFDLPNNLCCDSSNNQFYC</sequence>
<reference evidence="1" key="1">
    <citation type="submission" date="2022-03" db="EMBL/GenBank/DDBJ databases">
        <authorList>
            <person name="Martin C."/>
        </authorList>
    </citation>
    <scope>NUCLEOTIDE SEQUENCE</scope>
</reference>
<proteinExistence type="predicted"/>
<protein>
    <submittedName>
        <fullName evidence="1">Uncharacterized protein</fullName>
    </submittedName>
</protein>